<protein>
    <recommendedName>
        <fullName evidence="6">SIAH-type domain-containing protein</fullName>
    </recommendedName>
</protein>
<dbReference type="PANTHER" id="PTHR46632:SF33">
    <property type="entry name" value="SIAH-TYPE DOMAIN-CONTAINING PROTEIN"/>
    <property type="match status" value="1"/>
</dbReference>
<evidence type="ECO:0000256" key="4">
    <source>
        <dbReference type="ARBA" id="ARBA00024004"/>
    </source>
</evidence>
<keyword evidence="2 5" id="KW-0863">Zinc-finger</keyword>
<evidence type="ECO:0000259" key="6">
    <source>
        <dbReference type="PROSITE" id="PS51081"/>
    </source>
</evidence>
<dbReference type="InterPro" id="IPR013083">
    <property type="entry name" value="Znf_RING/FYVE/PHD"/>
</dbReference>
<evidence type="ECO:0000256" key="5">
    <source>
        <dbReference type="PROSITE-ProRule" id="PRU00455"/>
    </source>
</evidence>
<feature type="domain" description="SIAH-type" evidence="6">
    <location>
        <begin position="115"/>
        <end position="173"/>
    </location>
</feature>
<comment type="function">
    <text evidence="4">E3 ubiquitin-protein ligase that mediates ubiquitination and subsequent proteasomal degradation of target proteins. E3 ubiquitin ligases accept ubiquitin from an E2 ubiquitin-conjugating enzyme in the form of a thioester and then directly transfers the ubiquitin to targeted substrates. It probably triggers the ubiquitin-mediated degradation of different substrates.</text>
</comment>
<dbReference type="Pfam" id="PF21361">
    <property type="entry name" value="Sina_ZnF"/>
    <property type="match status" value="1"/>
</dbReference>
<dbReference type="EMBL" id="OZ075127">
    <property type="protein sequence ID" value="CAL4951147.1"/>
    <property type="molecule type" value="Genomic_DNA"/>
</dbReference>
<dbReference type="SUPFAM" id="SSF49599">
    <property type="entry name" value="TRAF domain-like"/>
    <property type="match status" value="1"/>
</dbReference>
<keyword evidence="1" id="KW-0479">Metal-binding</keyword>
<keyword evidence="3" id="KW-0862">Zinc</keyword>
<reference evidence="7" key="1">
    <citation type="submission" date="2024-10" db="EMBL/GenBank/DDBJ databases">
        <authorList>
            <person name="Ryan C."/>
        </authorList>
    </citation>
    <scope>NUCLEOTIDE SEQUENCE [LARGE SCALE GENOMIC DNA]</scope>
</reference>
<dbReference type="PANTHER" id="PTHR46632">
    <property type="entry name" value="E3 UBIQUITIN-PROTEIN LIGASE SINA-LIKE 4"/>
    <property type="match status" value="1"/>
</dbReference>
<gene>
    <name evidence="7" type="ORF">URODEC1_LOCUS38773</name>
</gene>
<proteinExistence type="predicted"/>
<dbReference type="PROSITE" id="PS51081">
    <property type="entry name" value="ZF_SIAH"/>
    <property type="match status" value="1"/>
</dbReference>
<dbReference type="InterPro" id="IPR013010">
    <property type="entry name" value="Znf_SIAH"/>
</dbReference>
<evidence type="ECO:0000313" key="8">
    <source>
        <dbReference type="Proteomes" id="UP001497457"/>
    </source>
</evidence>
<evidence type="ECO:0000256" key="3">
    <source>
        <dbReference type="ARBA" id="ARBA00022833"/>
    </source>
</evidence>
<organism evidence="7 8">
    <name type="scientific">Urochloa decumbens</name>
    <dbReference type="NCBI Taxonomy" id="240449"/>
    <lineage>
        <taxon>Eukaryota</taxon>
        <taxon>Viridiplantae</taxon>
        <taxon>Streptophyta</taxon>
        <taxon>Embryophyta</taxon>
        <taxon>Tracheophyta</taxon>
        <taxon>Spermatophyta</taxon>
        <taxon>Magnoliopsida</taxon>
        <taxon>Liliopsida</taxon>
        <taxon>Poales</taxon>
        <taxon>Poaceae</taxon>
        <taxon>PACMAD clade</taxon>
        <taxon>Panicoideae</taxon>
        <taxon>Panicodae</taxon>
        <taxon>Paniceae</taxon>
        <taxon>Melinidinae</taxon>
        <taxon>Urochloa</taxon>
    </lineage>
</organism>
<dbReference type="InterPro" id="IPR044286">
    <property type="entry name" value="SINL_plant"/>
</dbReference>
<sequence length="308" mass="32933">MERGESSKRALVESPMYEVKEEVLDRDEAATGEGALVNMESATARVELTVRIDVAKLHCAPHLHAPLQASHLPCLSGHLSCGVCHDQHPNKGRCLACGLAGAYVRCTVAEDIIESIRIQCPYDAYGCRSYVTYHADSDHQHACPWAPCACAEPGCGFLGSPPMLRDHLRDAHAWPVDKVRYGRAHNLRLPASQPRCLLDAEGDGRVFIVSTGAHGGGERHGAAVSCVRASAAAGPRYYCKMWATGNLDPETGRVGVAMAETGVPSISSVPGGAAPAVAPLSVLRTMLHGESMEMHLSVKICMAPSFFR</sequence>
<dbReference type="GO" id="GO:0008270">
    <property type="term" value="F:zinc ion binding"/>
    <property type="evidence" value="ECO:0007669"/>
    <property type="project" value="UniProtKB-KW"/>
</dbReference>
<evidence type="ECO:0000313" key="7">
    <source>
        <dbReference type="EMBL" id="CAL4951147.1"/>
    </source>
</evidence>
<accession>A0ABC8YYF6</accession>
<dbReference type="Gene3D" id="3.30.40.10">
    <property type="entry name" value="Zinc/RING finger domain, C3HC4 (zinc finger)"/>
    <property type="match status" value="1"/>
</dbReference>
<dbReference type="AlphaFoldDB" id="A0ABC8YYF6"/>
<dbReference type="Proteomes" id="UP001497457">
    <property type="component" value="Chromosome 17b"/>
</dbReference>
<keyword evidence="8" id="KW-1185">Reference proteome</keyword>
<evidence type="ECO:0000256" key="1">
    <source>
        <dbReference type="ARBA" id="ARBA00022723"/>
    </source>
</evidence>
<name>A0ABC8YYF6_9POAL</name>
<evidence type="ECO:0000256" key="2">
    <source>
        <dbReference type="ARBA" id="ARBA00022771"/>
    </source>
</evidence>